<gene>
    <name evidence="2" type="ORF">S01H4_24772</name>
</gene>
<sequence>MEKMSENTYKHYIIKPKRDFGQYGYLIDGKMVKEGWVVTDHRNVNVMPGATWFQTIEQSKLAIDVLIEYGDDNFWTGWNKEKLNNLEKELANEERIVKEKEKEINSTPEMVKIIEERRTLGQEHNSVRIRKEKLEVKIKEQFIDISPPYTYPSFQHKTSEWGEETNIFDDVLDEISQYSPLHLLRNGDIEDAVKALIDKAMSKCPELVELKSRYEDLNIRISELREAERDLDKKLTKKKRLLKTS</sequence>
<evidence type="ECO:0000256" key="1">
    <source>
        <dbReference type="SAM" id="Coils"/>
    </source>
</evidence>
<feature type="coiled-coil region" evidence="1">
    <location>
        <begin position="207"/>
        <end position="244"/>
    </location>
</feature>
<proteinExistence type="predicted"/>
<organism evidence="2">
    <name type="scientific">marine sediment metagenome</name>
    <dbReference type="NCBI Taxonomy" id="412755"/>
    <lineage>
        <taxon>unclassified sequences</taxon>
        <taxon>metagenomes</taxon>
        <taxon>ecological metagenomes</taxon>
    </lineage>
</organism>
<keyword evidence="1" id="KW-0175">Coiled coil</keyword>
<evidence type="ECO:0000313" key="2">
    <source>
        <dbReference type="EMBL" id="GAG88111.1"/>
    </source>
</evidence>
<accession>X1CVA3</accession>
<dbReference type="EMBL" id="BART01011688">
    <property type="protein sequence ID" value="GAG88111.1"/>
    <property type="molecule type" value="Genomic_DNA"/>
</dbReference>
<comment type="caution">
    <text evidence="2">The sequence shown here is derived from an EMBL/GenBank/DDBJ whole genome shotgun (WGS) entry which is preliminary data.</text>
</comment>
<name>X1CVA3_9ZZZZ</name>
<dbReference type="AlphaFoldDB" id="X1CVA3"/>
<reference evidence="2" key="1">
    <citation type="journal article" date="2014" name="Front. Microbiol.">
        <title>High frequency of phylogenetically diverse reductive dehalogenase-homologous genes in deep subseafloor sedimentary metagenomes.</title>
        <authorList>
            <person name="Kawai M."/>
            <person name="Futagami T."/>
            <person name="Toyoda A."/>
            <person name="Takaki Y."/>
            <person name="Nishi S."/>
            <person name="Hori S."/>
            <person name="Arai W."/>
            <person name="Tsubouchi T."/>
            <person name="Morono Y."/>
            <person name="Uchiyama I."/>
            <person name="Ito T."/>
            <person name="Fujiyama A."/>
            <person name="Inagaki F."/>
            <person name="Takami H."/>
        </authorList>
    </citation>
    <scope>NUCLEOTIDE SEQUENCE</scope>
    <source>
        <strain evidence="2">Expedition CK06-06</strain>
    </source>
</reference>
<protein>
    <submittedName>
        <fullName evidence="2">Uncharacterized protein</fullName>
    </submittedName>
</protein>